<dbReference type="InterPro" id="IPR003141">
    <property type="entry name" value="Pol/His_phosphatase_N"/>
</dbReference>
<accession>A3IRU4</accession>
<dbReference type="RefSeq" id="WP_008276102.1">
    <property type="nucleotide sequence ID" value="NZ_AAXW01000020.1"/>
</dbReference>
<reference evidence="2 3" key="1">
    <citation type="submission" date="2007-03" db="EMBL/GenBank/DDBJ databases">
        <authorList>
            <person name="Stal L."/>
            <person name="Ferriera S."/>
            <person name="Johnson J."/>
            <person name="Kravitz S."/>
            <person name="Beeson K."/>
            <person name="Sutton G."/>
            <person name="Rogers Y.-H."/>
            <person name="Friedman R."/>
            <person name="Frazier M."/>
            <person name="Venter J.C."/>
        </authorList>
    </citation>
    <scope>NUCLEOTIDE SEQUENCE [LARGE SCALE GENOMIC DNA]</scope>
    <source>
        <strain evidence="2 3">CCY0110</strain>
    </source>
</reference>
<dbReference type="AlphaFoldDB" id="A3IRU4"/>
<proteinExistence type="predicted"/>
<dbReference type="InterPro" id="IPR004013">
    <property type="entry name" value="PHP_dom"/>
</dbReference>
<dbReference type="GO" id="GO:0004534">
    <property type="term" value="F:5'-3' RNA exonuclease activity"/>
    <property type="evidence" value="ECO:0007669"/>
    <property type="project" value="TreeGrafter"/>
</dbReference>
<evidence type="ECO:0000313" key="3">
    <source>
        <dbReference type="Proteomes" id="UP000003781"/>
    </source>
</evidence>
<dbReference type="CDD" id="cd07438">
    <property type="entry name" value="PHP_HisPPase_AMP"/>
    <property type="match status" value="1"/>
</dbReference>
<dbReference type="GO" id="GO:0035312">
    <property type="term" value="F:5'-3' DNA exonuclease activity"/>
    <property type="evidence" value="ECO:0007669"/>
    <property type="project" value="TreeGrafter"/>
</dbReference>
<dbReference type="Pfam" id="PF02811">
    <property type="entry name" value="PHP"/>
    <property type="match status" value="1"/>
</dbReference>
<dbReference type="OrthoDB" id="9804333at2"/>
<dbReference type="eggNOG" id="COG0613">
    <property type="taxonomic scope" value="Bacteria"/>
</dbReference>
<sequence length="230" mass="25695">MIVSTSTKPSSQDTQALQEVWSRLNPHSCPHEYNFHMHTICSDGQLTPEQLITQATQIGLKGLAITDHHSVEGYQIAQQWLEKTSLQQPKESLPHLWTGIEITSRLLDIEVHILGYGFNPQHRVIEPYLWGESPQGTQALASQVIYAIHQAGGMAVLAHPERYPYSATKVIPAAADLGIDGVEAFYAYNNPKPWKTSPRQTETVLNLSFLYGLYHTCGTDTHGVNLLQRI</sequence>
<dbReference type="SUPFAM" id="SSF89550">
    <property type="entry name" value="PHP domain-like"/>
    <property type="match status" value="1"/>
</dbReference>
<dbReference type="Proteomes" id="UP000003781">
    <property type="component" value="Unassembled WGS sequence"/>
</dbReference>
<evidence type="ECO:0000259" key="1">
    <source>
        <dbReference type="SMART" id="SM00481"/>
    </source>
</evidence>
<dbReference type="PANTHER" id="PTHR42924:SF3">
    <property type="entry name" value="POLYMERASE_HISTIDINOL PHOSPHATASE N-TERMINAL DOMAIN-CONTAINING PROTEIN"/>
    <property type="match status" value="1"/>
</dbReference>
<name>A3IRU4_9CHRO</name>
<dbReference type="SMART" id="SM00481">
    <property type="entry name" value="POLIIIAc"/>
    <property type="match status" value="1"/>
</dbReference>
<dbReference type="InterPro" id="IPR052018">
    <property type="entry name" value="PHP_domain"/>
</dbReference>
<keyword evidence="3" id="KW-1185">Reference proteome</keyword>
<protein>
    <submittedName>
        <fullName evidence="2">PHP-like protein</fullName>
    </submittedName>
</protein>
<feature type="domain" description="Polymerase/histidinol phosphatase N-terminal" evidence="1">
    <location>
        <begin position="33"/>
        <end position="106"/>
    </location>
</feature>
<comment type="caution">
    <text evidence="2">The sequence shown here is derived from an EMBL/GenBank/DDBJ whole genome shotgun (WGS) entry which is preliminary data.</text>
</comment>
<dbReference type="PANTHER" id="PTHR42924">
    <property type="entry name" value="EXONUCLEASE"/>
    <property type="match status" value="1"/>
</dbReference>
<dbReference type="InterPro" id="IPR016195">
    <property type="entry name" value="Pol/histidinol_Pase-like"/>
</dbReference>
<evidence type="ECO:0000313" key="2">
    <source>
        <dbReference type="EMBL" id="EAZ90795.1"/>
    </source>
</evidence>
<dbReference type="EMBL" id="AAXW01000020">
    <property type="protein sequence ID" value="EAZ90795.1"/>
    <property type="molecule type" value="Genomic_DNA"/>
</dbReference>
<gene>
    <name evidence="2" type="ORF">CY0110_30226</name>
</gene>
<organism evidence="2 3">
    <name type="scientific">Crocosphaera chwakensis CCY0110</name>
    <dbReference type="NCBI Taxonomy" id="391612"/>
    <lineage>
        <taxon>Bacteria</taxon>
        <taxon>Bacillati</taxon>
        <taxon>Cyanobacteriota</taxon>
        <taxon>Cyanophyceae</taxon>
        <taxon>Oscillatoriophycideae</taxon>
        <taxon>Chroococcales</taxon>
        <taxon>Aphanothecaceae</taxon>
        <taxon>Crocosphaera</taxon>
        <taxon>Crocosphaera chwakensis</taxon>
    </lineage>
</organism>
<dbReference type="Gene3D" id="3.20.20.140">
    <property type="entry name" value="Metal-dependent hydrolases"/>
    <property type="match status" value="1"/>
</dbReference>